<dbReference type="SUPFAM" id="SSF51283">
    <property type="entry name" value="dUTPase-like"/>
    <property type="match status" value="1"/>
</dbReference>
<reference evidence="5" key="2">
    <citation type="submission" date="2025-09" db="UniProtKB">
        <authorList>
            <consortium name="Ensembl"/>
        </authorList>
    </citation>
    <scope>IDENTIFICATION</scope>
</reference>
<dbReference type="Ensembl" id="ENSNGAT00000010203.1">
    <property type="protein sequence ID" value="ENSNGAP00000005841.1"/>
    <property type="gene ID" value="ENSNGAG00000008472.1"/>
</dbReference>
<organism evidence="5 6">
    <name type="scientific">Nannospalax galili</name>
    <name type="common">Northern Israeli blind subterranean mole rat</name>
    <name type="synonym">Spalax galili</name>
    <dbReference type="NCBI Taxonomy" id="1026970"/>
    <lineage>
        <taxon>Eukaryota</taxon>
        <taxon>Metazoa</taxon>
        <taxon>Chordata</taxon>
        <taxon>Craniata</taxon>
        <taxon>Vertebrata</taxon>
        <taxon>Euteleostomi</taxon>
        <taxon>Mammalia</taxon>
        <taxon>Eutheria</taxon>
        <taxon>Euarchontoglires</taxon>
        <taxon>Glires</taxon>
        <taxon>Rodentia</taxon>
        <taxon>Myomorpha</taxon>
        <taxon>Muroidea</taxon>
        <taxon>Spalacidae</taxon>
        <taxon>Spalacinae</taxon>
        <taxon>Nannospalax</taxon>
    </lineage>
</organism>
<dbReference type="InterPro" id="IPR001995">
    <property type="entry name" value="Peptidase_A2_cat"/>
</dbReference>
<dbReference type="InterPro" id="IPR033704">
    <property type="entry name" value="dUTPase_trimeric"/>
</dbReference>
<reference evidence="5" key="1">
    <citation type="submission" date="2025-08" db="UniProtKB">
        <authorList>
            <consortium name="Ensembl"/>
        </authorList>
    </citation>
    <scope>IDENTIFICATION</scope>
</reference>
<dbReference type="GO" id="GO:0006508">
    <property type="term" value="P:proteolysis"/>
    <property type="evidence" value="ECO:0007669"/>
    <property type="project" value="UniProtKB-KW"/>
</dbReference>
<keyword evidence="3" id="KW-0378">Hydrolase</keyword>
<evidence type="ECO:0000256" key="3">
    <source>
        <dbReference type="ARBA" id="ARBA00022801"/>
    </source>
</evidence>
<protein>
    <recommendedName>
        <fullName evidence="4">Peptidase A2 domain-containing protein</fullName>
    </recommendedName>
</protein>
<dbReference type="PANTHER" id="PTHR19422:SF123">
    <property type="entry name" value="RT1 CLASS I, LOCUS CE15"/>
    <property type="match status" value="1"/>
</dbReference>
<dbReference type="InterPro" id="IPR051592">
    <property type="entry name" value="HERV-K_Pro_peptidase_A2"/>
</dbReference>
<name>A0A8C6W3T2_NANGA</name>
<proteinExistence type="predicted"/>
<evidence type="ECO:0000313" key="6">
    <source>
        <dbReference type="Proteomes" id="UP000694381"/>
    </source>
</evidence>
<dbReference type="Gene3D" id="2.40.70.10">
    <property type="entry name" value="Acid Proteases"/>
    <property type="match status" value="1"/>
</dbReference>
<feature type="domain" description="Peptidase A2" evidence="4">
    <location>
        <begin position="181"/>
        <end position="257"/>
    </location>
</feature>
<sequence length="312" mass="33611">MGSLLLQGNGERGQPQALKQCYGALQTLDPPGGKSIQDLFRATPGSAGLDLSASTYTVLTPDMGMQAIPTGVYGPLPKGMVGLVLGRSSVTMKGILVAPGVIDSDYQGEIKIMTHSPLGIAVIQSGQRLAQLLLLPLVHSGNNSKKQHRGTGGFGSSDVYWLQAIGQQRPELELIINGKRFKGLLDTGEDASVISEGQWPSAWPKHTSMTSLQGIGQSQSPYQSNDELHWEDLEGHEGSFTSYIVKGLPINLWGRDVMSKMGVYLYSPNEQVSQHMFNQGMLPQARLGRNGQGIQASLQMCQILDTKGLGYF</sequence>
<dbReference type="Proteomes" id="UP000694381">
    <property type="component" value="Unassembled WGS sequence"/>
</dbReference>
<dbReference type="Gene3D" id="2.70.40.10">
    <property type="match status" value="1"/>
</dbReference>
<keyword evidence="6" id="KW-1185">Reference proteome</keyword>
<evidence type="ECO:0000256" key="1">
    <source>
        <dbReference type="ARBA" id="ARBA00022670"/>
    </source>
</evidence>
<keyword evidence="2" id="KW-0064">Aspartyl protease</keyword>
<dbReference type="AlphaFoldDB" id="A0A8C6W3T2"/>
<dbReference type="InterPro" id="IPR034170">
    <property type="entry name" value="Retropepsin-like_cat_dom"/>
</dbReference>
<dbReference type="GO" id="GO:0004190">
    <property type="term" value="F:aspartic-type endopeptidase activity"/>
    <property type="evidence" value="ECO:0007669"/>
    <property type="project" value="UniProtKB-KW"/>
</dbReference>
<evidence type="ECO:0000259" key="4">
    <source>
        <dbReference type="PROSITE" id="PS50175"/>
    </source>
</evidence>
<dbReference type="PROSITE" id="PS50175">
    <property type="entry name" value="ASP_PROT_RETROV"/>
    <property type="match status" value="1"/>
</dbReference>
<dbReference type="InterPro" id="IPR029054">
    <property type="entry name" value="dUTPase-like"/>
</dbReference>
<dbReference type="GeneTree" id="ENSGT00530000064196"/>
<dbReference type="InterPro" id="IPR021109">
    <property type="entry name" value="Peptidase_aspartic_dom_sf"/>
</dbReference>
<dbReference type="CDD" id="cd05482">
    <property type="entry name" value="HIV_retropepsin_like"/>
    <property type="match status" value="1"/>
</dbReference>
<dbReference type="PANTHER" id="PTHR19422">
    <property type="entry name" value="GAG RETROVIRAL POLYPROTEIN"/>
    <property type="match status" value="1"/>
</dbReference>
<evidence type="ECO:0000313" key="5">
    <source>
        <dbReference type="Ensembl" id="ENSNGAP00000005841.1"/>
    </source>
</evidence>
<dbReference type="InterPro" id="IPR036157">
    <property type="entry name" value="dUTPase-like_sf"/>
</dbReference>
<accession>A0A8C6W3T2</accession>
<dbReference type="Pfam" id="PF00077">
    <property type="entry name" value="RVP"/>
    <property type="match status" value="1"/>
</dbReference>
<dbReference type="SUPFAM" id="SSF50630">
    <property type="entry name" value="Acid proteases"/>
    <property type="match status" value="1"/>
</dbReference>
<evidence type="ECO:0000256" key="2">
    <source>
        <dbReference type="ARBA" id="ARBA00022750"/>
    </source>
</evidence>
<dbReference type="OMA" id="MGVYLYS"/>
<dbReference type="InterPro" id="IPR018061">
    <property type="entry name" value="Retropepsins"/>
</dbReference>
<dbReference type="Pfam" id="PF00692">
    <property type="entry name" value="dUTPase"/>
    <property type="match status" value="1"/>
</dbReference>
<keyword evidence="1" id="KW-0645">Protease</keyword>
<dbReference type="CDD" id="cd07557">
    <property type="entry name" value="trimeric_dUTPase"/>
    <property type="match status" value="1"/>
</dbReference>